<gene>
    <name evidence="3" type="primary">LOC102802739</name>
</gene>
<evidence type="ECO:0000313" key="2">
    <source>
        <dbReference type="Proteomes" id="UP000694865"/>
    </source>
</evidence>
<accession>A0ABM0M5P1</accession>
<evidence type="ECO:0000313" key="3">
    <source>
        <dbReference type="RefSeq" id="XP_006815332.1"/>
    </source>
</evidence>
<evidence type="ECO:0000256" key="1">
    <source>
        <dbReference type="ARBA" id="ARBA00005361"/>
    </source>
</evidence>
<dbReference type="RefSeq" id="XP_006815332.1">
    <property type="nucleotide sequence ID" value="XM_006815269.1"/>
</dbReference>
<organism evidence="2 3">
    <name type="scientific">Saccoglossus kowalevskii</name>
    <name type="common">Acorn worm</name>
    <dbReference type="NCBI Taxonomy" id="10224"/>
    <lineage>
        <taxon>Eukaryota</taxon>
        <taxon>Metazoa</taxon>
        <taxon>Hemichordata</taxon>
        <taxon>Enteropneusta</taxon>
        <taxon>Harrimaniidae</taxon>
        <taxon>Saccoglossus</taxon>
    </lineage>
</organism>
<keyword evidence="2" id="KW-1185">Reference proteome</keyword>
<protein>
    <submittedName>
        <fullName evidence="3">Tctex1 domain-containing protein 1-like</fullName>
    </submittedName>
</protein>
<dbReference type="Gene3D" id="3.30.1140.40">
    <property type="entry name" value="Tctex-1"/>
    <property type="match status" value="1"/>
</dbReference>
<name>A0ABM0M5P1_SACKO</name>
<dbReference type="Pfam" id="PF03645">
    <property type="entry name" value="Tctex-1"/>
    <property type="match status" value="1"/>
</dbReference>
<comment type="similarity">
    <text evidence="1">Belongs to the dynein light chain Tctex-type family.</text>
</comment>
<sequence>MIHIEHYLMFVSDKIQPLIQTVLEEKLSHETYNAEKCAELSKSISQEIKLRIKALHYDRFKIVCTVSIGEKKNQDIMMGSRCVWDTDKDNYASGSYANASLFSIAVVYGLYYE</sequence>
<dbReference type="PANTHER" id="PTHR21255">
    <property type="entry name" value="T-COMPLEX-ASSOCIATED-TESTIS-EXPRESSED 1/ DYNEIN LIGHT CHAIN"/>
    <property type="match status" value="1"/>
</dbReference>
<dbReference type="InterPro" id="IPR005334">
    <property type="entry name" value="Tctex-1-like"/>
</dbReference>
<proteinExistence type="inferred from homology"/>
<dbReference type="InterPro" id="IPR038586">
    <property type="entry name" value="Tctex-1-like_sf"/>
</dbReference>
<dbReference type="GeneID" id="102802739"/>
<dbReference type="Proteomes" id="UP000694865">
    <property type="component" value="Unplaced"/>
</dbReference>
<dbReference type="CDD" id="cd21451">
    <property type="entry name" value="DLC-like_TCTEX1D"/>
    <property type="match status" value="1"/>
</dbReference>
<reference evidence="3" key="1">
    <citation type="submission" date="2025-08" db="UniProtKB">
        <authorList>
            <consortium name="RefSeq"/>
        </authorList>
    </citation>
    <scope>IDENTIFICATION</scope>
    <source>
        <tissue evidence="3">Testes</tissue>
    </source>
</reference>
<dbReference type="PANTHER" id="PTHR21255:SF7">
    <property type="entry name" value="DYNEIN LIGHT CHAIN TCTEX-TYPE PROTEIN 2B"/>
    <property type="match status" value="1"/>
</dbReference>